<organism evidence="1">
    <name type="scientific">Rhizophora mucronata</name>
    <name type="common">Asiatic mangrove</name>
    <dbReference type="NCBI Taxonomy" id="61149"/>
    <lineage>
        <taxon>Eukaryota</taxon>
        <taxon>Viridiplantae</taxon>
        <taxon>Streptophyta</taxon>
        <taxon>Embryophyta</taxon>
        <taxon>Tracheophyta</taxon>
        <taxon>Spermatophyta</taxon>
        <taxon>Magnoliopsida</taxon>
        <taxon>eudicotyledons</taxon>
        <taxon>Gunneridae</taxon>
        <taxon>Pentapetalae</taxon>
        <taxon>rosids</taxon>
        <taxon>fabids</taxon>
        <taxon>Malpighiales</taxon>
        <taxon>Rhizophoraceae</taxon>
        <taxon>Rhizophora</taxon>
    </lineage>
</organism>
<accession>A0A2P2P2S9</accession>
<dbReference type="AlphaFoldDB" id="A0A2P2P2S9"/>
<reference evidence="1" key="1">
    <citation type="submission" date="2018-02" db="EMBL/GenBank/DDBJ databases">
        <title>Rhizophora mucronata_Transcriptome.</title>
        <authorList>
            <person name="Meera S.P."/>
            <person name="Sreeshan A."/>
            <person name="Augustine A."/>
        </authorList>
    </citation>
    <scope>NUCLEOTIDE SEQUENCE</scope>
    <source>
        <tissue evidence="1">Leaf</tissue>
    </source>
</reference>
<name>A0A2P2P2S9_RHIMU</name>
<protein>
    <submittedName>
        <fullName evidence="1">Uncharacterized protein</fullName>
    </submittedName>
</protein>
<dbReference type="EMBL" id="GGEC01068570">
    <property type="protein sequence ID" value="MBX49054.1"/>
    <property type="molecule type" value="Transcribed_RNA"/>
</dbReference>
<evidence type="ECO:0000313" key="1">
    <source>
        <dbReference type="EMBL" id="MBX49054.1"/>
    </source>
</evidence>
<proteinExistence type="predicted"/>
<sequence>MKSIFTKSHSHTSNLHTIYFSLFCRLPHV</sequence>